<dbReference type="InterPro" id="IPR009875">
    <property type="entry name" value="PilZ_domain"/>
</dbReference>
<dbReference type="GO" id="GO:0035438">
    <property type="term" value="F:cyclic-di-GMP binding"/>
    <property type="evidence" value="ECO:0007669"/>
    <property type="project" value="InterPro"/>
</dbReference>
<dbReference type="Proteomes" id="UP000184268">
    <property type="component" value="Unassembled WGS sequence"/>
</dbReference>
<dbReference type="Pfam" id="PF07238">
    <property type="entry name" value="PilZ"/>
    <property type="match status" value="2"/>
</dbReference>
<gene>
    <name evidence="2" type="ORF">SAMN02745129_2655</name>
</gene>
<dbReference type="SUPFAM" id="SSF141371">
    <property type="entry name" value="PilZ domain-like"/>
    <property type="match status" value="2"/>
</dbReference>
<organism evidence="2 3">
    <name type="scientific">Ferrimonas marina</name>
    <dbReference type="NCBI Taxonomy" id="299255"/>
    <lineage>
        <taxon>Bacteria</taxon>
        <taxon>Pseudomonadati</taxon>
        <taxon>Pseudomonadota</taxon>
        <taxon>Gammaproteobacteria</taxon>
        <taxon>Alteromonadales</taxon>
        <taxon>Ferrimonadaceae</taxon>
        <taxon>Ferrimonas</taxon>
    </lineage>
</organism>
<reference evidence="2 3" key="1">
    <citation type="submission" date="2016-11" db="EMBL/GenBank/DDBJ databases">
        <authorList>
            <person name="Jaros S."/>
            <person name="Januszkiewicz K."/>
            <person name="Wedrychowicz H."/>
        </authorList>
    </citation>
    <scope>NUCLEOTIDE SEQUENCE [LARGE SCALE GENOMIC DNA]</scope>
    <source>
        <strain evidence="2 3">DSM 16917</strain>
    </source>
</reference>
<sequence length="786" mass="89290">MDPHNAALIEQFKPLLREADFDLMFEQLCGDLPQSERFLLKMELTRLNQESRQALDLRQHSPLPCNEVEIGGVRHYLDRPNAERLRQLVGLYGDRLTVGAVEELLSQVQSHQLIDQMEDADGQPLLPGHCHLLPLGHYTVRKEQRRTFATEVMLAQQGDPIHGLTLDLSVRGCRIRTESDLRLDPERPVTLYFTALSKEYVIPALDLGVRYDIVGKEHQKGFLVLRLKRAAVDPNQDQELSRVLQASALRTTPELNHLVATTRSHGYERHLLPTLSTLPIALQRKEGRWQTILALKTKANQATWHYWDNERGASQLSAVLTDSRINRLLREPDNPAHTLLYSFQIKQKEQVLFFSATVAELLHNGDADAFLALASRQPSFRLHQLGYQSLKEADLRRALRDPISNQPFDPLVCQQFQHVRVLLTLQPLDGAEPQYFSQRPQSDDPNTLRRYGMSRVNDDPIQAVFLALKERRREPRFRLSSAALLTFDRQSWPGTTLDISPNGIKLRLQQPAALTLGEEVLLALPKLQSLAGKLKLSAMPYQVVGIQRDQRTLRLKALRRETHMGVVFLSHLLSKNRDKLPQVGGTAHHHQLIEGMKNFTLRQLHPVPFFSHKSGNRHQIDTIGFGAHPSLLFNALIGQVRSEVDLSWLLLNRHLTTLLTGLRQQAQSQALEVAIKLPREGEPAEIMAVEDNSKGLREFILEGIVRRRFLGLRIELHPAGKPDLDYLQQDLAAISGHALHRARELEDALWQVQGCGQMLDISQDLMVRCQLESLIPPMKLGEQANN</sequence>
<feature type="domain" description="PilZ" evidence="1">
    <location>
        <begin position="140"/>
        <end position="242"/>
    </location>
</feature>
<evidence type="ECO:0000259" key="1">
    <source>
        <dbReference type="Pfam" id="PF07238"/>
    </source>
</evidence>
<accession>A0A1M5VA19</accession>
<keyword evidence="3" id="KW-1185">Reference proteome</keyword>
<proteinExistence type="predicted"/>
<feature type="domain" description="PilZ" evidence="1">
    <location>
        <begin position="470"/>
        <end position="570"/>
    </location>
</feature>
<dbReference type="RefSeq" id="WP_067656295.1">
    <property type="nucleotide sequence ID" value="NZ_FQXG01000004.1"/>
</dbReference>
<dbReference type="EMBL" id="FQXG01000004">
    <property type="protein sequence ID" value="SHH71763.1"/>
    <property type="molecule type" value="Genomic_DNA"/>
</dbReference>
<dbReference type="Gene3D" id="2.40.10.220">
    <property type="entry name" value="predicted glycosyltransferase like domains"/>
    <property type="match status" value="2"/>
</dbReference>
<dbReference type="OrthoDB" id="6208912at2"/>
<evidence type="ECO:0000313" key="2">
    <source>
        <dbReference type="EMBL" id="SHH71763.1"/>
    </source>
</evidence>
<dbReference type="AlphaFoldDB" id="A0A1M5VA19"/>
<evidence type="ECO:0000313" key="3">
    <source>
        <dbReference type="Proteomes" id="UP000184268"/>
    </source>
</evidence>
<name>A0A1M5VA19_9GAMM</name>
<protein>
    <submittedName>
        <fullName evidence="2">PilZ domain-containing protein</fullName>
    </submittedName>
</protein>